<feature type="transmembrane region" description="Helical" evidence="8">
    <location>
        <begin position="36"/>
        <end position="54"/>
    </location>
</feature>
<name>A0A1M6LQ03_9ACTN</name>
<dbReference type="Pfam" id="PF01694">
    <property type="entry name" value="Rhomboid"/>
    <property type="match status" value="1"/>
</dbReference>
<keyword evidence="4 8" id="KW-0812">Transmembrane</keyword>
<comment type="similarity">
    <text evidence="2">Belongs to the peptidase S54 family.</text>
</comment>
<dbReference type="GO" id="GO:0004252">
    <property type="term" value="F:serine-type endopeptidase activity"/>
    <property type="evidence" value="ECO:0007669"/>
    <property type="project" value="InterPro"/>
</dbReference>
<dbReference type="Proteomes" id="UP000184512">
    <property type="component" value="Unassembled WGS sequence"/>
</dbReference>
<dbReference type="SUPFAM" id="SSF144091">
    <property type="entry name" value="Rhomboid-like"/>
    <property type="match status" value="1"/>
</dbReference>
<feature type="domain" description="Peptidase S54 rhomboid" evidence="9">
    <location>
        <begin position="81"/>
        <end position="212"/>
    </location>
</feature>
<feature type="transmembrane region" description="Helical" evidence="8">
    <location>
        <begin position="116"/>
        <end position="134"/>
    </location>
</feature>
<evidence type="ECO:0000256" key="4">
    <source>
        <dbReference type="ARBA" id="ARBA00022692"/>
    </source>
</evidence>
<dbReference type="STRING" id="1123357.SAMN02745244_03136"/>
<dbReference type="InterPro" id="IPR035952">
    <property type="entry name" value="Rhomboid-like_sf"/>
</dbReference>
<evidence type="ECO:0000256" key="6">
    <source>
        <dbReference type="ARBA" id="ARBA00022989"/>
    </source>
</evidence>
<feature type="transmembrane region" description="Helical" evidence="8">
    <location>
        <begin position="140"/>
        <end position="161"/>
    </location>
</feature>
<evidence type="ECO:0000313" key="11">
    <source>
        <dbReference type="Proteomes" id="UP000184512"/>
    </source>
</evidence>
<feature type="transmembrane region" description="Helical" evidence="8">
    <location>
        <begin position="192"/>
        <end position="214"/>
    </location>
</feature>
<keyword evidence="3" id="KW-0645">Protease</keyword>
<accession>A0A1M6LQ03</accession>
<dbReference type="AlphaFoldDB" id="A0A1M6LQ03"/>
<feature type="transmembrane region" description="Helical" evidence="8">
    <location>
        <begin position="168"/>
        <end position="186"/>
    </location>
</feature>
<dbReference type="GO" id="GO:0006508">
    <property type="term" value="P:proteolysis"/>
    <property type="evidence" value="ECO:0007669"/>
    <property type="project" value="UniProtKB-KW"/>
</dbReference>
<feature type="transmembrane region" description="Helical" evidence="8">
    <location>
        <begin position="89"/>
        <end position="109"/>
    </location>
</feature>
<dbReference type="GO" id="GO:0016020">
    <property type="term" value="C:membrane"/>
    <property type="evidence" value="ECO:0007669"/>
    <property type="project" value="UniProtKB-SubCell"/>
</dbReference>
<dbReference type="PANTHER" id="PTHR43066">
    <property type="entry name" value="RHOMBOID-RELATED PROTEIN"/>
    <property type="match status" value="1"/>
</dbReference>
<evidence type="ECO:0000259" key="9">
    <source>
        <dbReference type="Pfam" id="PF01694"/>
    </source>
</evidence>
<proteinExistence type="inferred from homology"/>
<dbReference type="EMBL" id="FQZG01000074">
    <property type="protein sequence ID" value="SHJ73279.1"/>
    <property type="molecule type" value="Genomic_DNA"/>
</dbReference>
<evidence type="ECO:0000256" key="8">
    <source>
        <dbReference type="SAM" id="Phobius"/>
    </source>
</evidence>
<dbReference type="PANTHER" id="PTHR43066:SF1">
    <property type="entry name" value="RHOMBOID PROTEIN 2"/>
    <property type="match status" value="1"/>
</dbReference>
<gene>
    <name evidence="10" type="ORF">SAMN02745244_03136</name>
</gene>
<evidence type="ECO:0000313" key="10">
    <source>
        <dbReference type="EMBL" id="SHJ73279.1"/>
    </source>
</evidence>
<dbReference type="Gene3D" id="1.20.1540.10">
    <property type="entry name" value="Rhomboid-like"/>
    <property type="match status" value="1"/>
</dbReference>
<evidence type="ECO:0000256" key="1">
    <source>
        <dbReference type="ARBA" id="ARBA00004141"/>
    </source>
</evidence>
<evidence type="ECO:0000256" key="5">
    <source>
        <dbReference type="ARBA" id="ARBA00022801"/>
    </source>
</evidence>
<evidence type="ECO:0000256" key="2">
    <source>
        <dbReference type="ARBA" id="ARBA00009045"/>
    </source>
</evidence>
<protein>
    <submittedName>
        <fullName evidence="10">Rhomboid family protein</fullName>
    </submittedName>
</protein>
<comment type="subcellular location">
    <subcellularLocation>
        <location evidence="1">Membrane</location>
        <topology evidence="1">Multi-pass membrane protein</topology>
    </subcellularLocation>
</comment>
<keyword evidence="11" id="KW-1185">Reference proteome</keyword>
<keyword evidence="5" id="KW-0378">Hydrolase</keyword>
<sequence length="225" mass="24184">MEHPRVPSAAETATGFRLWGTLEDMTELGTPKKKSLFTQALIVVGGLLAFMWALEGLDAVTLNALDSFGIEPRILGDLPNILWAPLLHFGWPHLISNSIPFLVLGVMIYLSGPSKWVIATALSTVTSGLMAWLLAPIGSITAGASGVIFGYLTYLLARGIFSRKLGQIVIAVVVFAIYGSVLWGVFPTAVGVSWQAHLGGAIGGVFAAWLVYGLDRRRTPQRMAY</sequence>
<dbReference type="InterPro" id="IPR022764">
    <property type="entry name" value="Peptidase_S54_rhomboid_dom"/>
</dbReference>
<evidence type="ECO:0000256" key="7">
    <source>
        <dbReference type="ARBA" id="ARBA00023136"/>
    </source>
</evidence>
<keyword evidence="7 8" id="KW-0472">Membrane</keyword>
<evidence type="ECO:0000256" key="3">
    <source>
        <dbReference type="ARBA" id="ARBA00022670"/>
    </source>
</evidence>
<organism evidence="10 11">
    <name type="scientific">Tessaracoccus bendigoensis DSM 12906</name>
    <dbReference type="NCBI Taxonomy" id="1123357"/>
    <lineage>
        <taxon>Bacteria</taxon>
        <taxon>Bacillati</taxon>
        <taxon>Actinomycetota</taxon>
        <taxon>Actinomycetes</taxon>
        <taxon>Propionibacteriales</taxon>
        <taxon>Propionibacteriaceae</taxon>
        <taxon>Tessaracoccus</taxon>
    </lineage>
</organism>
<keyword evidence="6 8" id="KW-1133">Transmembrane helix</keyword>
<reference evidence="11" key="1">
    <citation type="submission" date="2016-11" db="EMBL/GenBank/DDBJ databases">
        <authorList>
            <person name="Varghese N."/>
            <person name="Submissions S."/>
        </authorList>
    </citation>
    <scope>NUCLEOTIDE SEQUENCE [LARGE SCALE GENOMIC DNA]</scope>
    <source>
        <strain evidence="11">DSM 12906</strain>
    </source>
</reference>